<dbReference type="GO" id="GO:0046872">
    <property type="term" value="F:metal ion binding"/>
    <property type="evidence" value="ECO:0007669"/>
    <property type="project" value="UniProtKB-KW"/>
</dbReference>
<comment type="cofactor">
    <cofactor evidence="1">
        <name>Fe(3+)</name>
        <dbReference type="ChEBI" id="CHEBI:29034"/>
    </cofactor>
</comment>
<dbReference type="STRING" id="99656.SAMN05421659_11713"/>
<dbReference type="OrthoDB" id="9799749at2"/>
<dbReference type="InterPro" id="IPR003251">
    <property type="entry name" value="Rr_diiron-bd_dom"/>
</dbReference>
<organism evidence="7 8">
    <name type="scientific">[Clostridium] fimetarium</name>
    <dbReference type="NCBI Taxonomy" id="99656"/>
    <lineage>
        <taxon>Bacteria</taxon>
        <taxon>Bacillati</taxon>
        <taxon>Bacillota</taxon>
        <taxon>Clostridia</taxon>
        <taxon>Lachnospirales</taxon>
        <taxon>Lachnospiraceae</taxon>
    </lineage>
</organism>
<dbReference type="CDD" id="cd01041">
    <property type="entry name" value="Rubrerythrin"/>
    <property type="match status" value="1"/>
</dbReference>
<gene>
    <name evidence="7" type="ORF">SAMN05421659_11713</name>
</gene>
<protein>
    <submittedName>
        <fullName evidence="7">Rubrerythrin</fullName>
    </submittedName>
</protein>
<keyword evidence="8" id="KW-1185">Reference proteome</keyword>
<dbReference type="Gene3D" id="1.20.1260.10">
    <property type="match status" value="1"/>
</dbReference>
<keyword evidence="3" id="KW-0479">Metal-binding</keyword>
<dbReference type="EMBL" id="FOJI01000017">
    <property type="protein sequence ID" value="SEW41223.1"/>
    <property type="molecule type" value="Genomic_DNA"/>
</dbReference>
<evidence type="ECO:0000256" key="3">
    <source>
        <dbReference type="ARBA" id="ARBA00022723"/>
    </source>
</evidence>
<dbReference type="Gene3D" id="2.20.28.10">
    <property type="match status" value="1"/>
</dbReference>
<dbReference type="Pfam" id="PF21349">
    <property type="entry name" value="RUBY_RBDX"/>
    <property type="match status" value="1"/>
</dbReference>
<dbReference type="PROSITE" id="PS50905">
    <property type="entry name" value="FERRITIN_LIKE"/>
    <property type="match status" value="1"/>
</dbReference>
<dbReference type="Pfam" id="PF02915">
    <property type="entry name" value="Rubrerythrin"/>
    <property type="match status" value="1"/>
</dbReference>
<keyword evidence="2" id="KW-0813">Transport</keyword>
<evidence type="ECO:0000313" key="8">
    <source>
        <dbReference type="Proteomes" id="UP000199701"/>
    </source>
</evidence>
<dbReference type="AlphaFoldDB" id="A0A1I0RK94"/>
<evidence type="ECO:0000256" key="2">
    <source>
        <dbReference type="ARBA" id="ARBA00022448"/>
    </source>
</evidence>
<dbReference type="InterPro" id="IPR009040">
    <property type="entry name" value="Ferritin-like_diiron"/>
</dbReference>
<dbReference type="SUPFAM" id="SSF57802">
    <property type="entry name" value="Rubredoxin-like"/>
    <property type="match status" value="1"/>
</dbReference>
<dbReference type="RefSeq" id="WP_092456609.1">
    <property type="nucleotide sequence ID" value="NZ_FOJI01000017.1"/>
</dbReference>
<evidence type="ECO:0000259" key="6">
    <source>
        <dbReference type="PROSITE" id="PS50905"/>
    </source>
</evidence>
<proteinExistence type="predicted"/>
<dbReference type="PANTHER" id="PTHR43865:SF1">
    <property type="entry name" value="RUBRERYTHRIN-RELATED"/>
    <property type="match status" value="1"/>
</dbReference>
<sequence>MNRFEGTKTEENLREAFSAESQAAIKYTFFAESARIDGYEQMGNIFDDTAHNEQEHGRIWYKLLNNGRIGDTEDNLKLAIAAERYEWTNMYKKFADEAKKDGFDSVAKLFDEVGTIEAIHEARFQKLLDNIEDGTVFTKEGGVKWQCINCGFVYVGKEAPLVCPVCAYPQGFYQVKCENY</sequence>
<evidence type="ECO:0000256" key="4">
    <source>
        <dbReference type="ARBA" id="ARBA00022982"/>
    </source>
</evidence>
<keyword evidence="5" id="KW-0408">Iron</keyword>
<keyword evidence="4" id="KW-0249">Electron transport</keyword>
<dbReference type="InterPro" id="IPR012347">
    <property type="entry name" value="Ferritin-like"/>
</dbReference>
<dbReference type="Proteomes" id="UP000199701">
    <property type="component" value="Unassembled WGS sequence"/>
</dbReference>
<evidence type="ECO:0000313" key="7">
    <source>
        <dbReference type="EMBL" id="SEW41223.1"/>
    </source>
</evidence>
<dbReference type="InterPro" id="IPR009078">
    <property type="entry name" value="Ferritin-like_SF"/>
</dbReference>
<dbReference type="NCBIfam" id="NF045767">
    <property type="entry name" value="RuberyRbr"/>
    <property type="match status" value="1"/>
</dbReference>
<feature type="domain" description="Ferritin-like diiron" evidence="6">
    <location>
        <begin position="3"/>
        <end position="135"/>
    </location>
</feature>
<dbReference type="InterPro" id="IPR048574">
    <property type="entry name" value="RUBY_RBDX"/>
</dbReference>
<dbReference type="PANTHER" id="PTHR43865">
    <property type="entry name" value="RUBRERYTHRIN-RELATED"/>
    <property type="match status" value="1"/>
</dbReference>
<dbReference type="InterPro" id="IPR052364">
    <property type="entry name" value="Rubrerythrin"/>
</dbReference>
<dbReference type="GO" id="GO:0016491">
    <property type="term" value="F:oxidoreductase activity"/>
    <property type="evidence" value="ECO:0007669"/>
    <property type="project" value="InterPro"/>
</dbReference>
<evidence type="ECO:0000256" key="5">
    <source>
        <dbReference type="ARBA" id="ARBA00023004"/>
    </source>
</evidence>
<dbReference type="SUPFAM" id="SSF47240">
    <property type="entry name" value="Ferritin-like"/>
    <property type="match status" value="1"/>
</dbReference>
<name>A0A1I0RK94_9FIRM</name>
<evidence type="ECO:0000256" key="1">
    <source>
        <dbReference type="ARBA" id="ARBA00001965"/>
    </source>
</evidence>
<reference evidence="7 8" key="1">
    <citation type="submission" date="2016-10" db="EMBL/GenBank/DDBJ databases">
        <authorList>
            <person name="de Groot N.N."/>
        </authorList>
    </citation>
    <scope>NUCLEOTIDE SEQUENCE [LARGE SCALE GENOMIC DNA]</scope>
    <source>
        <strain evidence="7 8">DSM 9179</strain>
    </source>
</reference>
<accession>A0A1I0RK94</accession>